<dbReference type="Proteomes" id="UP001153076">
    <property type="component" value="Unassembled WGS sequence"/>
</dbReference>
<organism evidence="1 2">
    <name type="scientific">Carnegiea gigantea</name>
    <dbReference type="NCBI Taxonomy" id="171969"/>
    <lineage>
        <taxon>Eukaryota</taxon>
        <taxon>Viridiplantae</taxon>
        <taxon>Streptophyta</taxon>
        <taxon>Embryophyta</taxon>
        <taxon>Tracheophyta</taxon>
        <taxon>Spermatophyta</taxon>
        <taxon>Magnoliopsida</taxon>
        <taxon>eudicotyledons</taxon>
        <taxon>Gunneridae</taxon>
        <taxon>Pentapetalae</taxon>
        <taxon>Caryophyllales</taxon>
        <taxon>Cactineae</taxon>
        <taxon>Cactaceae</taxon>
        <taxon>Cactoideae</taxon>
        <taxon>Echinocereeae</taxon>
        <taxon>Carnegiea</taxon>
    </lineage>
</organism>
<dbReference type="AlphaFoldDB" id="A0A9Q1GJ80"/>
<gene>
    <name evidence="1" type="ORF">Cgig2_014906</name>
</gene>
<reference evidence="1" key="1">
    <citation type="submission" date="2022-04" db="EMBL/GenBank/DDBJ databases">
        <title>Carnegiea gigantea Genome sequencing and assembly v2.</title>
        <authorList>
            <person name="Copetti D."/>
            <person name="Sanderson M.J."/>
            <person name="Burquez A."/>
            <person name="Wojciechowski M.F."/>
        </authorList>
    </citation>
    <scope>NUCLEOTIDE SEQUENCE</scope>
    <source>
        <strain evidence="1">SGP5-SGP5p</strain>
        <tissue evidence="1">Aerial part</tissue>
    </source>
</reference>
<keyword evidence="2" id="KW-1185">Reference proteome</keyword>
<comment type="caution">
    <text evidence="1">The sequence shown here is derived from an EMBL/GenBank/DDBJ whole genome shotgun (WGS) entry which is preliminary data.</text>
</comment>
<evidence type="ECO:0000313" key="2">
    <source>
        <dbReference type="Proteomes" id="UP001153076"/>
    </source>
</evidence>
<proteinExistence type="predicted"/>
<accession>A0A9Q1GJ80</accession>
<name>A0A9Q1GJ80_9CARY</name>
<evidence type="ECO:0000313" key="1">
    <source>
        <dbReference type="EMBL" id="KAJ8420252.1"/>
    </source>
</evidence>
<sequence length="157" mass="17712">MAYRPRIPVNPLNYFALGRRIFGSQGSRSGGYNSILPLLGPGAFAGTHHSNLLCYGVPRFKGRQLRPLLLYTRQMRAKTIRKAYPQEGRQVPLEKLLRISRLASAKKKSLAKYFSLDNQFIGSLSIDLLRFRSGHFRASTTRDMKEGLSLGRPSSRT</sequence>
<dbReference type="EMBL" id="JAKOGI010003650">
    <property type="protein sequence ID" value="KAJ8420252.1"/>
    <property type="molecule type" value="Genomic_DNA"/>
</dbReference>
<protein>
    <submittedName>
        <fullName evidence="1">Uncharacterized protein</fullName>
    </submittedName>
</protein>